<dbReference type="Ensembl" id="ENSHHUT00000090013.1">
    <property type="protein sequence ID" value="ENSHHUP00000087286.1"/>
    <property type="gene ID" value="ENSHHUG00000050495.1"/>
</dbReference>
<feature type="region of interest" description="Disordered" evidence="1">
    <location>
        <begin position="91"/>
        <end position="119"/>
    </location>
</feature>
<reference evidence="2" key="2">
    <citation type="submission" date="2025-08" db="UniProtKB">
        <authorList>
            <consortium name="Ensembl"/>
        </authorList>
    </citation>
    <scope>IDENTIFICATION</scope>
</reference>
<protein>
    <submittedName>
        <fullName evidence="2">Uncharacterized protein</fullName>
    </submittedName>
</protein>
<dbReference type="Proteomes" id="UP000314982">
    <property type="component" value="Unassembled WGS sequence"/>
</dbReference>
<reference evidence="2" key="3">
    <citation type="submission" date="2025-09" db="UniProtKB">
        <authorList>
            <consortium name="Ensembl"/>
        </authorList>
    </citation>
    <scope>IDENTIFICATION</scope>
</reference>
<dbReference type="AlphaFoldDB" id="A0A4W5RBH1"/>
<keyword evidence="3" id="KW-1185">Reference proteome</keyword>
<proteinExistence type="predicted"/>
<name>A0A4W5RBH1_9TELE</name>
<evidence type="ECO:0000313" key="2">
    <source>
        <dbReference type="Ensembl" id="ENSHHUP00000087286.1"/>
    </source>
</evidence>
<dbReference type="STRING" id="62062.ENSHHUP00000087286"/>
<feature type="compositionally biased region" description="Basic and acidic residues" evidence="1">
    <location>
        <begin position="91"/>
        <end position="102"/>
    </location>
</feature>
<accession>A0A4W5RBH1</accession>
<evidence type="ECO:0000256" key="1">
    <source>
        <dbReference type="SAM" id="MobiDB-lite"/>
    </source>
</evidence>
<evidence type="ECO:0000313" key="3">
    <source>
        <dbReference type="Proteomes" id="UP000314982"/>
    </source>
</evidence>
<organism evidence="2 3">
    <name type="scientific">Hucho hucho</name>
    <name type="common">huchen</name>
    <dbReference type="NCBI Taxonomy" id="62062"/>
    <lineage>
        <taxon>Eukaryota</taxon>
        <taxon>Metazoa</taxon>
        <taxon>Chordata</taxon>
        <taxon>Craniata</taxon>
        <taxon>Vertebrata</taxon>
        <taxon>Euteleostomi</taxon>
        <taxon>Actinopterygii</taxon>
        <taxon>Neopterygii</taxon>
        <taxon>Teleostei</taxon>
        <taxon>Protacanthopterygii</taxon>
        <taxon>Salmoniformes</taxon>
        <taxon>Salmonidae</taxon>
        <taxon>Salmoninae</taxon>
        <taxon>Hucho</taxon>
    </lineage>
</organism>
<reference evidence="3" key="1">
    <citation type="submission" date="2018-06" db="EMBL/GenBank/DDBJ databases">
        <title>Genome assembly of Danube salmon.</title>
        <authorList>
            <person name="Macqueen D.J."/>
            <person name="Gundappa M.K."/>
        </authorList>
    </citation>
    <scope>NUCLEOTIDE SEQUENCE [LARGE SCALE GENOMIC DNA]</scope>
</reference>
<dbReference type="GeneTree" id="ENSGT01000000215019"/>
<sequence>VQLCCCPLCALQYFLFYVFNIEYQELASATLELIQRFLVRINPEGTKCTAKAGVTRKTGKVVQRKPLPINPHVTRFLADLKELEWKNMRSRKEELQTARTRGEQTGQSDNIKRGETHKRQTWHIPLKPEEVVLAKHYLSNKER</sequence>